<dbReference type="AlphaFoldDB" id="A0A0D2RLU4"/>
<feature type="region of interest" description="Disordered" evidence="1">
    <location>
        <begin position="1"/>
        <end position="24"/>
    </location>
</feature>
<feature type="compositionally biased region" description="Basic and acidic residues" evidence="1">
    <location>
        <begin position="64"/>
        <end position="73"/>
    </location>
</feature>
<name>A0A0D2RLU4_GOSRA</name>
<organism evidence="2 3">
    <name type="scientific">Gossypium raimondii</name>
    <name type="common">Peruvian cotton</name>
    <name type="synonym">Gossypium klotzschianum subsp. raimondii</name>
    <dbReference type="NCBI Taxonomy" id="29730"/>
    <lineage>
        <taxon>Eukaryota</taxon>
        <taxon>Viridiplantae</taxon>
        <taxon>Streptophyta</taxon>
        <taxon>Embryophyta</taxon>
        <taxon>Tracheophyta</taxon>
        <taxon>Spermatophyta</taxon>
        <taxon>Magnoliopsida</taxon>
        <taxon>eudicotyledons</taxon>
        <taxon>Gunneridae</taxon>
        <taxon>Pentapetalae</taxon>
        <taxon>rosids</taxon>
        <taxon>malvids</taxon>
        <taxon>Malvales</taxon>
        <taxon>Malvaceae</taxon>
        <taxon>Malvoideae</taxon>
        <taxon>Gossypium</taxon>
    </lineage>
</organism>
<evidence type="ECO:0000313" key="2">
    <source>
        <dbReference type="EMBL" id="KJB30561.1"/>
    </source>
</evidence>
<proteinExistence type="predicted"/>
<evidence type="ECO:0000256" key="1">
    <source>
        <dbReference type="SAM" id="MobiDB-lite"/>
    </source>
</evidence>
<gene>
    <name evidence="2" type="ORF">B456_005G148800</name>
</gene>
<keyword evidence="3" id="KW-1185">Reference proteome</keyword>
<accession>A0A0D2RLU4</accession>
<dbReference type="OMA" id="KWWKIYK"/>
<evidence type="ECO:0000313" key="3">
    <source>
        <dbReference type="Proteomes" id="UP000032304"/>
    </source>
</evidence>
<feature type="region of interest" description="Disordered" evidence="1">
    <location>
        <begin position="46"/>
        <end position="81"/>
    </location>
</feature>
<dbReference type="Proteomes" id="UP000032304">
    <property type="component" value="Chromosome 5"/>
</dbReference>
<feature type="compositionally biased region" description="Basic and acidic residues" evidence="1">
    <location>
        <begin position="10"/>
        <end position="19"/>
    </location>
</feature>
<dbReference type="EMBL" id="CM001744">
    <property type="protein sequence ID" value="KJB30561.1"/>
    <property type="molecule type" value="Genomic_DNA"/>
</dbReference>
<reference evidence="2 3" key="1">
    <citation type="journal article" date="2012" name="Nature">
        <title>Repeated polyploidization of Gossypium genomes and the evolution of spinnable cotton fibres.</title>
        <authorList>
            <person name="Paterson A.H."/>
            <person name="Wendel J.F."/>
            <person name="Gundlach H."/>
            <person name="Guo H."/>
            <person name="Jenkins J."/>
            <person name="Jin D."/>
            <person name="Llewellyn D."/>
            <person name="Showmaker K.C."/>
            <person name="Shu S."/>
            <person name="Udall J."/>
            <person name="Yoo M.J."/>
            <person name="Byers R."/>
            <person name="Chen W."/>
            <person name="Doron-Faigenboim A."/>
            <person name="Duke M.V."/>
            <person name="Gong L."/>
            <person name="Grimwood J."/>
            <person name="Grover C."/>
            <person name="Grupp K."/>
            <person name="Hu G."/>
            <person name="Lee T.H."/>
            <person name="Li J."/>
            <person name="Lin L."/>
            <person name="Liu T."/>
            <person name="Marler B.S."/>
            <person name="Page J.T."/>
            <person name="Roberts A.W."/>
            <person name="Romanel E."/>
            <person name="Sanders W.S."/>
            <person name="Szadkowski E."/>
            <person name="Tan X."/>
            <person name="Tang H."/>
            <person name="Xu C."/>
            <person name="Wang J."/>
            <person name="Wang Z."/>
            <person name="Zhang D."/>
            <person name="Zhang L."/>
            <person name="Ashrafi H."/>
            <person name="Bedon F."/>
            <person name="Bowers J.E."/>
            <person name="Brubaker C.L."/>
            <person name="Chee P.W."/>
            <person name="Das S."/>
            <person name="Gingle A.R."/>
            <person name="Haigler C.H."/>
            <person name="Harker D."/>
            <person name="Hoffmann L.V."/>
            <person name="Hovav R."/>
            <person name="Jones D.C."/>
            <person name="Lemke C."/>
            <person name="Mansoor S."/>
            <person name="ur Rahman M."/>
            <person name="Rainville L.N."/>
            <person name="Rambani A."/>
            <person name="Reddy U.K."/>
            <person name="Rong J.K."/>
            <person name="Saranga Y."/>
            <person name="Scheffler B.E."/>
            <person name="Scheffler J.A."/>
            <person name="Stelly D.M."/>
            <person name="Triplett B.A."/>
            <person name="Van Deynze A."/>
            <person name="Vaslin M.F."/>
            <person name="Waghmare V.N."/>
            <person name="Walford S.A."/>
            <person name="Wright R.J."/>
            <person name="Zaki E.A."/>
            <person name="Zhang T."/>
            <person name="Dennis E.S."/>
            <person name="Mayer K.F."/>
            <person name="Peterson D.G."/>
            <person name="Rokhsar D.S."/>
            <person name="Wang X."/>
            <person name="Schmutz J."/>
        </authorList>
    </citation>
    <scope>NUCLEOTIDE SEQUENCE [LARGE SCALE GENOMIC DNA]</scope>
</reference>
<protein>
    <submittedName>
        <fullName evidence="2">Uncharacterized protein</fullName>
    </submittedName>
</protein>
<sequence length="81" mass="9022">MLQVLSLKEGSTERPEKGTSGRIRLPTNVLGDKWWKIYKDGEDNATMRRDGRRGFSGLGIENTRNGDARDGDGSIKLLRSS</sequence>
<dbReference type="Gramene" id="KJB30561">
    <property type="protein sequence ID" value="KJB30561"/>
    <property type="gene ID" value="B456_005G148800"/>
</dbReference>